<proteinExistence type="predicted"/>
<keyword evidence="2" id="KW-1185">Reference proteome</keyword>
<name>A0A2T9Z814_9FUNG</name>
<reference evidence="1 2" key="1">
    <citation type="journal article" date="2018" name="MBio">
        <title>Comparative Genomics Reveals the Core Gene Toolbox for the Fungus-Insect Symbiosis.</title>
        <authorList>
            <person name="Wang Y."/>
            <person name="Stata M."/>
            <person name="Wang W."/>
            <person name="Stajich J.E."/>
            <person name="White M.M."/>
            <person name="Moncalvo J.M."/>
        </authorList>
    </citation>
    <scope>NUCLEOTIDE SEQUENCE [LARGE SCALE GENOMIC DNA]</scope>
    <source>
        <strain evidence="1 2">SC-DP-2</strain>
    </source>
</reference>
<dbReference type="InterPro" id="IPR021109">
    <property type="entry name" value="Peptidase_aspartic_dom_sf"/>
</dbReference>
<evidence type="ECO:0000313" key="2">
    <source>
        <dbReference type="Proteomes" id="UP000245609"/>
    </source>
</evidence>
<dbReference type="Gene3D" id="2.40.70.10">
    <property type="entry name" value="Acid Proteases"/>
    <property type="match status" value="1"/>
</dbReference>
<dbReference type="EMBL" id="MBFS01001678">
    <property type="protein sequence ID" value="PVV00738.1"/>
    <property type="molecule type" value="Genomic_DNA"/>
</dbReference>
<dbReference type="STRING" id="133381.A0A2T9Z814"/>
<evidence type="ECO:0008006" key="3">
    <source>
        <dbReference type="Google" id="ProtNLM"/>
    </source>
</evidence>
<evidence type="ECO:0000313" key="1">
    <source>
        <dbReference type="EMBL" id="PVV00738.1"/>
    </source>
</evidence>
<dbReference type="Pfam" id="PF13975">
    <property type="entry name" value="gag-asp_proteas"/>
    <property type="match status" value="1"/>
</dbReference>
<sequence>MGIKGVYFRVHMALLIYFQRIKLGHPIETRKIATPSLPSRIGDSLTITKAKHKHKHIIKSALPERILNSPAPITNRELLLLKSGLIPETISSLHKLDKEKPRKFVLYSENSTNKNPLSYIMTKINGQNVPMFLDIGAMHSLIHQKLARHLQLPFQEHPKPIYLSPISGPKIEVTHYVTATVEFEGDILIPMKFHILEHSTVKLLLGLDICQQIGAKIDYNAEGFSFATETTDYTTQIFSREQIIEKNIYSDDEEEPYLGINLLLFATEKKELSKSEPDGMGDGIILNLSEEEFSMKHSVRTLSNGFNNYC</sequence>
<accession>A0A2T9Z814</accession>
<dbReference type="AlphaFoldDB" id="A0A2T9Z814"/>
<gene>
    <name evidence="1" type="ORF">BB560_004868</name>
</gene>
<organism evidence="1 2">
    <name type="scientific">Smittium megazygosporum</name>
    <dbReference type="NCBI Taxonomy" id="133381"/>
    <lineage>
        <taxon>Eukaryota</taxon>
        <taxon>Fungi</taxon>
        <taxon>Fungi incertae sedis</taxon>
        <taxon>Zoopagomycota</taxon>
        <taxon>Kickxellomycotina</taxon>
        <taxon>Harpellomycetes</taxon>
        <taxon>Harpellales</taxon>
        <taxon>Legeriomycetaceae</taxon>
        <taxon>Smittium</taxon>
    </lineage>
</organism>
<dbReference type="CDD" id="cd00303">
    <property type="entry name" value="retropepsin_like"/>
    <property type="match status" value="1"/>
</dbReference>
<protein>
    <recommendedName>
        <fullName evidence="3">Aspartic peptidase DDI1-type domain-containing protein</fullName>
    </recommendedName>
</protein>
<dbReference type="OrthoDB" id="5588877at2759"/>
<dbReference type="SUPFAM" id="SSF50630">
    <property type="entry name" value="Acid proteases"/>
    <property type="match status" value="1"/>
</dbReference>
<comment type="caution">
    <text evidence="1">The sequence shown here is derived from an EMBL/GenBank/DDBJ whole genome shotgun (WGS) entry which is preliminary data.</text>
</comment>
<dbReference type="Proteomes" id="UP000245609">
    <property type="component" value="Unassembled WGS sequence"/>
</dbReference>